<name>A0A9P0JZI8_ACAOB</name>
<protein>
    <submittedName>
        <fullName evidence="1">Uncharacterized protein</fullName>
    </submittedName>
</protein>
<reference evidence="1" key="1">
    <citation type="submission" date="2022-03" db="EMBL/GenBank/DDBJ databases">
        <authorList>
            <person name="Sayadi A."/>
        </authorList>
    </citation>
    <scope>NUCLEOTIDE SEQUENCE</scope>
</reference>
<dbReference type="AlphaFoldDB" id="A0A9P0JZI8"/>
<evidence type="ECO:0000313" key="2">
    <source>
        <dbReference type="Proteomes" id="UP001152888"/>
    </source>
</evidence>
<proteinExistence type="predicted"/>
<dbReference type="EMBL" id="CAKOFQ010006694">
    <property type="protein sequence ID" value="CAH1961330.1"/>
    <property type="molecule type" value="Genomic_DNA"/>
</dbReference>
<sequence>MLSCFLVDSFNESDRLRLLSLVKIEYDRLMFWRKITEDPWEPILLNVLWSSFPERSPSKLRAQWKRLIRFESSYLNTLHTLNG</sequence>
<evidence type="ECO:0000313" key="1">
    <source>
        <dbReference type="EMBL" id="CAH1961330.1"/>
    </source>
</evidence>
<gene>
    <name evidence="1" type="ORF">ACAOBT_LOCUS4101</name>
</gene>
<dbReference type="Proteomes" id="UP001152888">
    <property type="component" value="Unassembled WGS sequence"/>
</dbReference>
<keyword evidence="2" id="KW-1185">Reference proteome</keyword>
<accession>A0A9P0JZI8</accession>
<comment type="caution">
    <text evidence="1">The sequence shown here is derived from an EMBL/GenBank/DDBJ whole genome shotgun (WGS) entry which is preliminary data.</text>
</comment>
<organism evidence="1 2">
    <name type="scientific">Acanthoscelides obtectus</name>
    <name type="common">Bean weevil</name>
    <name type="synonym">Bruchus obtectus</name>
    <dbReference type="NCBI Taxonomy" id="200917"/>
    <lineage>
        <taxon>Eukaryota</taxon>
        <taxon>Metazoa</taxon>
        <taxon>Ecdysozoa</taxon>
        <taxon>Arthropoda</taxon>
        <taxon>Hexapoda</taxon>
        <taxon>Insecta</taxon>
        <taxon>Pterygota</taxon>
        <taxon>Neoptera</taxon>
        <taxon>Endopterygota</taxon>
        <taxon>Coleoptera</taxon>
        <taxon>Polyphaga</taxon>
        <taxon>Cucujiformia</taxon>
        <taxon>Chrysomeloidea</taxon>
        <taxon>Chrysomelidae</taxon>
        <taxon>Bruchinae</taxon>
        <taxon>Bruchini</taxon>
        <taxon>Acanthoscelides</taxon>
    </lineage>
</organism>